<proteinExistence type="predicted"/>
<evidence type="ECO:0000313" key="2">
    <source>
        <dbReference type="Proteomes" id="UP000824533"/>
    </source>
</evidence>
<organism evidence="1 2">
    <name type="scientific">Dendrolimus kikuchii</name>
    <dbReference type="NCBI Taxonomy" id="765133"/>
    <lineage>
        <taxon>Eukaryota</taxon>
        <taxon>Metazoa</taxon>
        <taxon>Ecdysozoa</taxon>
        <taxon>Arthropoda</taxon>
        <taxon>Hexapoda</taxon>
        <taxon>Insecta</taxon>
        <taxon>Pterygota</taxon>
        <taxon>Neoptera</taxon>
        <taxon>Endopterygota</taxon>
        <taxon>Lepidoptera</taxon>
        <taxon>Glossata</taxon>
        <taxon>Ditrysia</taxon>
        <taxon>Bombycoidea</taxon>
        <taxon>Lasiocampidae</taxon>
        <taxon>Dendrolimus</taxon>
    </lineage>
</organism>
<keyword evidence="2" id="KW-1185">Reference proteome</keyword>
<reference evidence="1 2" key="1">
    <citation type="journal article" date="2021" name="Front. Genet.">
        <title>Chromosome-Level Genome Assembly Reveals Significant Gene Expansion in the Toll and IMD Signaling Pathways of Dendrolimus kikuchii.</title>
        <authorList>
            <person name="Zhou J."/>
            <person name="Wu P."/>
            <person name="Xiong Z."/>
            <person name="Liu N."/>
            <person name="Zhao N."/>
            <person name="Ji M."/>
            <person name="Qiu Y."/>
            <person name="Yang B."/>
        </authorList>
    </citation>
    <scope>NUCLEOTIDE SEQUENCE [LARGE SCALE GENOMIC DNA]</scope>
    <source>
        <strain evidence="1">Ann1</strain>
    </source>
</reference>
<dbReference type="Proteomes" id="UP000824533">
    <property type="component" value="Linkage Group LG14"/>
</dbReference>
<name>A0ACC1CX34_9NEOP</name>
<gene>
    <name evidence="1" type="ORF">K1T71_008379</name>
</gene>
<evidence type="ECO:0000313" key="1">
    <source>
        <dbReference type="EMBL" id="KAJ0176205.1"/>
    </source>
</evidence>
<sequence length="172" mass="19815">MTRKFLFCFPLRVGNLVFGYVVILIAIAVVAYHIFDILNYFIGGRQPENRKWGEVSGYNSKEVSLMITMVYDLVYITLGFLLLFFAMLFVSGVHKSVHCLVKSFYVYSFIHLVLTLALVVWEGFTFGWIHFGLLLLADGLYILCLFGVKNLLEAIRRGYIYSTPGEEKNWLQ</sequence>
<protein>
    <submittedName>
        <fullName evidence="1">Uncharacterized protein</fullName>
    </submittedName>
</protein>
<dbReference type="EMBL" id="CM034400">
    <property type="protein sequence ID" value="KAJ0176205.1"/>
    <property type="molecule type" value="Genomic_DNA"/>
</dbReference>
<comment type="caution">
    <text evidence="1">The sequence shown here is derived from an EMBL/GenBank/DDBJ whole genome shotgun (WGS) entry which is preliminary data.</text>
</comment>
<accession>A0ACC1CX34</accession>